<reference evidence="3" key="1">
    <citation type="submission" date="2017-01" db="EMBL/GenBank/DDBJ databases">
        <authorList>
            <person name="Varghese N."/>
            <person name="Submissions S."/>
        </authorList>
    </citation>
    <scope>NUCLEOTIDE SEQUENCE [LARGE SCALE GENOMIC DNA]</scope>
    <source>
        <strain evidence="3">DSM 19945</strain>
    </source>
</reference>
<evidence type="ECO:0000313" key="2">
    <source>
        <dbReference type="EMBL" id="SIT21452.1"/>
    </source>
</evidence>
<dbReference type="Proteomes" id="UP000186221">
    <property type="component" value="Unassembled WGS sequence"/>
</dbReference>
<accession>A0A1N7QF12</accession>
<evidence type="ECO:0000256" key="1">
    <source>
        <dbReference type="SAM" id="Coils"/>
    </source>
</evidence>
<dbReference type="RefSeq" id="WP_139327863.1">
    <property type="nucleotide sequence ID" value="NZ_FTOG01000017.1"/>
</dbReference>
<feature type="coiled-coil region" evidence="1">
    <location>
        <begin position="67"/>
        <end position="94"/>
    </location>
</feature>
<keyword evidence="3" id="KW-1185">Reference proteome</keyword>
<dbReference type="STRING" id="453582.SAMN05421580_11723"/>
<organism evidence="2 3">
    <name type="scientific">Rhodobacter aestuarii</name>
    <dbReference type="NCBI Taxonomy" id="453582"/>
    <lineage>
        <taxon>Bacteria</taxon>
        <taxon>Pseudomonadati</taxon>
        <taxon>Pseudomonadota</taxon>
        <taxon>Alphaproteobacteria</taxon>
        <taxon>Rhodobacterales</taxon>
        <taxon>Rhodobacter group</taxon>
        <taxon>Rhodobacter</taxon>
    </lineage>
</organism>
<evidence type="ECO:0008006" key="4">
    <source>
        <dbReference type="Google" id="ProtNLM"/>
    </source>
</evidence>
<keyword evidence="1" id="KW-0175">Coiled coil</keyword>
<dbReference type="EMBL" id="FTOG01000017">
    <property type="protein sequence ID" value="SIT21452.1"/>
    <property type="molecule type" value="Genomic_DNA"/>
</dbReference>
<dbReference type="AlphaFoldDB" id="A0A1N7QF12"/>
<dbReference type="OrthoDB" id="8452549at2"/>
<name>A0A1N7QF12_9RHOB</name>
<gene>
    <name evidence="2" type="ORF">SAMN05421580_11723</name>
</gene>
<sequence length="169" mass="18660">MTLFQTLPDAAPAEMTKSAFAGHIGVSKGRISQMIRDGLPILDNGRVPVEAATAWYHANVRHSAQTAKKSADDLAQVKREREEAHRDLLRLQVEEKAGRLIDRRAAEAAIFERARAERDAHLAWCSRIAPLIATETGCNLATLFAALDREMRAHLEELASLSIEELPNA</sequence>
<evidence type="ECO:0000313" key="3">
    <source>
        <dbReference type="Proteomes" id="UP000186221"/>
    </source>
</evidence>
<protein>
    <recommendedName>
        <fullName evidence="4">Phage DNA packaging protein, Nu1 subunit of terminase</fullName>
    </recommendedName>
</protein>
<proteinExistence type="predicted"/>